<name>A0A1I3W4D9_9LACT</name>
<reference evidence="3" key="1">
    <citation type="submission" date="2016-10" db="EMBL/GenBank/DDBJ databases">
        <authorList>
            <person name="Varghese N."/>
            <person name="Submissions S."/>
        </authorList>
    </citation>
    <scope>NUCLEOTIDE SEQUENCE [LARGE SCALE GENOMIC DNA]</scope>
    <source>
        <strain evidence="3">DSM 16108</strain>
    </source>
</reference>
<dbReference type="Gene3D" id="2.170.130.30">
    <property type="match status" value="1"/>
</dbReference>
<organism evidence="2 3">
    <name type="scientific">Marinilactibacillus piezotolerans</name>
    <dbReference type="NCBI Taxonomy" id="258723"/>
    <lineage>
        <taxon>Bacteria</taxon>
        <taxon>Bacillati</taxon>
        <taxon>Bacillota</taxon>
        <taxon>Bacilli</taxon>
        <taxon>Lactobacillales</taxon>
        <taxon>Carnobacteriaceae</taxon>
        <taxon>Marinilactibacillus</taxon>
    </lineage>
</organism>
<dbReference type="AlphaFoldDB" id="A0A1I3W4D9"/>
<dbReference type="OrthoDB" id="2870483at2"/>
<keyword evidence="3" id="KW-1185">Reference proteome</keyword>
<dbReference type="InterPro" id="IPR027954">
    <property type="entry name" value="Transcobalamin-like_C"/>
</dbReference>
<feature type="domain" description="Transcobalamin-like C-terminal" evidence="1">
    <location>
        <begin position="67"/>
        <end position="132"/>
    </location>
</feature>
<dbReference type="Pfam" id="PF14478">
    <property type="entry name" value="DUF4430"/>
    <property type="match status" value="1"/>
</dbReference>
<evidence type="ECO:0000259" key="1">
    <source>
        <dbReference type="Pfam" id="PF14478"/>
    </source>
</evidence>
<evidence type="ECO:0000313" key="2">
    <source>
        <dbReference type="EMBL" id="SFK02310.1"/>
    </source>
</evidence>
<accession>A0A1I3W4D9</accession>
<sequence length="135" mass="15496">MKKVIGISLFTFLLTGCVNNEENSKQDDTDKADTDELVTVEFEFDIDDDIYNIDESKINKTVELSADTSLLNAMREQYDVKDEEGYITSIEGYEQSQEKNAYWLYEINDEFAQVGAAEYILEDGDVISWELETSE</sequence>
<proteinExistence type="predicted"/>
<dbReference type="Proteomes" id="UP000199589">
    <property type="component" value="Unassembled WGS sequence"/>
</dbReference>
<dbReference type="RefSeq" id="WP_091896078.1">
    <property type="nucleotide sequence ID" value="NZ_FOSJ01000006.1"/>
</dbReference>
<dbReference type="PROSITE" id="PS51257">
    <property type="entry name" value="PROKAR_LIPOPROTEIN"/>
    <property type="match status" value="1"/>
</dbReference>
<evidence type="ECO:0000313" key="3">
    <source>
        <dbReference type="Proteomes" id="UP000199589"/>
    </source>
</evidence>
<gene>
    <name evidence="2" type="ORF">SAMN04488569_100658</name>
</gene>
<protein>
    <recommendedName>
        <fullName evidence="1">Transcobalamin-like C-terminal domain-containing protein</fullName>
    </recommendedName>
</protein>
<dbReference type="EMBL" id="FOSJ01000006">
    <property type="protein sequence ID" value="SFK02310.1"/>
    <property type="molecule type" value="Genomic_DNA"/>
</dbReference>